<dbReference type="Gene3D" id="3.10.490.10">
    <property type="entry name" value="Gamma-glutamyl cyclotransferase-like"/>
    <property type="match status" value="1"/>
</dbReference>
<dbReference type="PANTHER" id="PTHR10625:SF25">
    <property type="entry name" value="HISTONE DEACETYLASE 18-RELATED"/>
    <property type="match status" value="1"/>
</dbReference>
<dbReference type="Gene3D" id="3.40.800.20">
    <property type="entry name" value="Histone deacetylase domain"/>
    <property type="match status" value="1"/>
</dbReference>
<feature type="region of interest" description="Disordered" evidence="5">
    <location>
        <begin position="684"/>
        <end position="703"/>
    </location>
</feature>
<dbReference type="OrthoDB" id="424012at2759"/>
<dbReference type="GO" id="GO:0040029">
    <property type="term" value="P:epigenetic regulation of gene expression"/>
    <property type="evidence" value="ECO:0007669"/>
    <property type="project" value="TreeGrafter"/>
</dbReference>
<dbReference type="GO" id="GO:0016787">
    <property type="term" value="F:hydrolase activity"/>
    <property type="evidence" value="ECO:0007669"/>
    <property type="project" value="UniProtKB-KW"/>
</dbReference>
<accession>A0A388KZA7</accession>
<comment type="similarity">
    <text evidence="2">Belongs to the histone deacetylase family. HD type 2 subfamily.</text>
</comment>
<dbReference type="Proteomes" id="UP000265515">
    <property type="component" value="Unassembled WGS sequence"/>
</dbReference>
<protein>
    <recommendedName>
        <fullName evidence="6">Histone deacetylase domain-containing protein</fullName>
    </recommendedName>
</protein>
<dbReference type="STRING" id="69332.A0A388KZA7"/>
<feature type="region of interest" description="Disordered" evidence="5">
    <location>
        <begin position="1"/>
        <end position="63"/>
    </location>
</feature>
<keyword evidence="8" id="KW-1185">Reference proteome</keyword>
<dbReference type="FunFam" id="3.40.800.20:FF:000005">
    <property type="entry name" value="histone deacetylase 6"/>
    <property type="match status" value="1"/>
</dbReference>
<evidence type="ECO:0000313" key="7">
    <source>
        <dbReference type="EMBL" id="GBG75386.1"/>
    </source>
</evidence>
<gene>
    <name evidence="7" type="ORF">CBR_g20016</name>
</gene>
<reference evidence="7 8" key="1">
    <citation type="journal article" date="2018" name="Cell">
        <title>The Chara Genome: Secondary Complexity and Implications for Plant Terrestrialization.</title>
        <authorList>
            <person name="Nishiyama T."/>
            <person name="Sakayama H."/>
            <person name="Vries J.D."/>
            <person name="Buschmann H."/>
            <person name="Saint-Marcoux D."/>
            <person name="Ullrich K.K."/>
            <person name="Haas F.B."/>
            <person name="Vanderstraeten L."/>
            <person name="Becker D."/>
            <person name="Lang D."/>
            <person name="Vosolsobe S."/>
            <person name="Rombauts S."/>
            <person name="Wilhelmsson P.K.I."/>
            <person name="Janitza P."/>
            <person name="Kern R."/>
            <person name="Heyl A."/>
            <person name="Rumpler F."/>
            <person name="Villalobos L.I.A.C."/>
            <person name="Clay J.M."/>
            <person name="Skokan R."/>
            <person name="Toyoda A."/>
            <person name="Suzuki Y."/>
            <person name="Kagoshima H."/>
            <person name="Schijlen E."/>
            <person name="Tajeshwar N."/>
            <person name="Catarino B."/>
            <person name="Hetherington A.J."/>
            <person name="Saltykova A."/>
            <person name="Bonnot C."/>
            <person name="Breuninger H."/>
            <person name="Symeonidi A."/>
            <person name="Radhakrishnan G.V."/>
            <person name="Van Nieuwerburgh F."/>
            <person name="Deforce D."/>
            <person name="Chang C."/>
            <person name="Karol K.G."/>
            <person name="Hedrich R."/>
            <person name="Ulvskov P."/>
            <person name="Glockner G."/>
            <person name="Delwiche C.F."/>
            <person name="Petrasek J."/>
            <person name="Van de Peer Y."/>
            <person name="Friml J."/>
            <person name="Beilby M."/>
            <person name="Dolan L."/>
            <person name="Kohara Y."/>
            <person name="Sugano S."/>
            <person name="Fujiyama A."/>
            <person name="Delaux P.-M."/>
            <person name="Quint M."/>
            <person name="TheiBen G."/>
            <person name="Hagemann M."/>
            <person name="Harholt J."/>
            <person name="Dunand C."/>
            <person name="Zachgo S."/>
            <person name="Langdale J."/>
            <person name="Maumus F."/>
            <person name="Straeten D.V.D."/>
            <person name="Gould S.B."/>
            <person name="Rensing S.A."/>
        </authorList>
    </citation>
    <scope>NUCLEOTIDE SEQUENCE [LARGE SCALE GENOMIC DNA]</scope>
    <source>
        <strain evidence="7 8">S276</strain>
    </source>
</reference>
<comment type="caution">
    <text evidence="7">The sequence shown here is derived from an EMBL/GenBank/DDBJ whole genome shotgun (WGS) entry which is preliminary data.</text>
</comment>
<sequence>MATNKPQEGTAEEDYGVEMMVSMEAERGGSGGGGEENNKGVDQGEEEGVAALPAASRVEDDEEVDRGLATRMLGGVKQGVEAAAVANEVGSGSGRAAGGKNSPATGNKKGLRNSCGPQSPCVGLVYDERMTAHFDPTCPTHPERPGRITHTYRRLVQKGLARRCVRVPARPATSEELHTVHTAGHTKLMTSLSGAEYGDMERLQLSMKYNSIYFNEGSSGCALLSAGSTVELAERVASGELKSGIAIVRPPGHHAEADAAMGFCLFNNVAVAAHVLLHCKPKLGIKKVLIVDWDVHHGNGTQHMFWQDPQVLYFSVHRYDFGMFYPCLEDADFNKVGEGPGAGYNVNVPWPKGGFGDADYLAAWDQVLMPIARAYEPDIVLVSAGFDSAMGDPLGGCMVTPCGYSNMTHQLLELANGKVAIILEGGYNLESVARSVEACTSVLLGSPPKSLEKVGAPSSITLEVLGKVRRELAPYWNCLEPVEPESPVDQNLSGLRELEAEMERMVLACMHRESEDESSSTGVQVGWDHHEGGSMPAEIDDSRAEVDQDTSTAQEVTRGMENRKVVEDDEVHETGAADGSSRSGVMDDGRNCDDSGKPCGGGKDVDGGSSSAGCDSMCSSSSTAEGKSIVHTGRSGLCLAVCGPVRNDMLKEKSERKLVDGWKVVAPAGLVPKNVDDFLPANASREDAKEQSQSVGSSGAQSHEDGTYVWYASYGSNMNYDRFHCYIEGGRVAGMRWTCSGLEDQTPPVGDIWIEVPHHLFFAGASMGWGGGGTAFMDLQACPHGSTTLMHAYKIKLDQFNGVVAQENLLSKTPPVELTVRHLKVLREGPPAAPHHSLQATEGSIYGTVRYLGEKDGCPILTFTCPVSVMEEFCLQKLSLPGADYRECIVQGLMNGLGMTRGDAEDYVAKRAVRLLD</sequence>
<evidence type="ECO:0000256" key="3">
    <source>
        <dbReference type="ARBA" id="ARBA00022801"/>
    </source>
</evidence>
<evidence type="ECO:0000256" key="5">
    <source>
        <dbReference type="SAM" id="MobiDB-lite"/>
    </source>
</evidence>
<evidence type="ECO:0000313" key="8">
    <source>
        <dbReference type="Proteomes" id="UP000265515"/>
    </source>
</evidence>
<dbReference type="GO" id="GO:0005737">
    <property type="term" value="C:cytoplasm"/>
    <property type="evidence" value="ECO:0007669"/>
    <property type="project" value="TreeGrafter"/>
</dbReference>
<keyword evidence="4" id="KW-0539">Nucleus</keyword>
<dbReference type="PRINTS" id="PR01270">
    <property type="entry name" value="HDASUPER"/>
</dbReference>
<dbReference type="EMBL" id="BFEA01000223">
    <property type="protein sequence ID" value="GBG75386.1"/>
    <property type="molecule type" value="Genomic_DNA"/>
</dbReference>
<feature type="region of interest" description="Disordered" evidence="5">
    <location>
        <begin position="514"/>
        <end position="590"/>
    </location>
</feature>
<feature type="region of interest" description="Disordered" evidence="5">
    <location>
        <begin position="90"/>
        <end position="114"/>
    </location>
</feature>
<keyword evidence="3" id="KW-0378">Hydrolase</keyword>
<evidence type="ECO:0000256" key="2">
    <source>
        <dbReference type="ARBA" id="ARBA00007738"/>
    </source>
</evidence>
<dbReference type="Pfam" id="PF00850">
    <property type="entry name" value="Hist_deacetyl"/>
    <property type="match status" value="1"/>
</dbReference>
<dbReference type="SUPFAM" id="SSF52768">
    <property type="entry name" value="Arginase/deacetylase"/>
    <property type="match status" value="1"/>
</dbReference>
<proteinExistence type="inferred from homology"/>
<dbReference type="GO" id="GO:0004407">
    <property type="term" value="F:histone deacetylase activity"/>
    <property type="evidence" value="ECO:0007669"/>
    <property type="project" value="TreeGrafter"/>
</dbReference>
<feature type="domain" description="Histone deacetylase" evidence="6">
    <location>
        <begin position="141"/>
        <end position="443"/>
    </location>
</feature>
<organism evidence="7 8">
    <name type="scientific">Chara braunii</name>
    <name type="common">Braun's stonewort</name>
    <dbReference type="NCBI Taxonomy" id="69332"/>
    <lineage>
        <taxon>Eukaryota</taxon>
        <taxon>Viridiplantae</taxon>
        <taxon>Streptophyta</taxon>
        <taxon>Charophyceae</taxon>
        <taxon>Charales</taxon>
        <taxon>Characeae</taxon>
        <taxon>Chara</taxon>
    </lineage>
</organism>
<dbReference type="InterPro" id="IPR000286">
    <property type="entry name" value="HDACs"/>
</dbReference>
<dbReference type="GO" id="GO:0000118">
    <property type="term" value="C:histone deacetylase complex"/>
    <property type="evidence" value="ECO:0007669"/>
    <property type="project" value="TreeGrafter"/>
</dbReference>
<dbReference type="InterPro" id="IPR023801">
    <property type="entry name" value="His_deacetylse_dom"/>
</dbReference>
<dbReference type="PANTHER" id="PTHR10625">
    <property type="entry name" value="HISTONE DEACETYLASE HDAC1-RELATED"/>
    <property type="match status" value="1"/>
</dbReference>
<evidence type="ECO:0000256" key="1">
    <source>
        <dbReference type="ARBA" id="ARBA00004123"/>
    </source>
</evidence>
<dbReference type="AlphaFoldDB" id="A0A388KZA7"/>
<dbReference type="Gramene" id="GBG75386">
    <property type="protein sequence ID" value="GBG75386"/>
    <property type="gene ID" value="CBR_g20016"/>
</dbReference>
<evidence type="ECO:0000259" key="6">
    <source>
        <dbReference type="Pfam" id="PF00850"/>
    </source>
</evidence>
<dbReference type="OMA" id="HNEAMGF"/>
<dbReference type="InterPro" id="IPR037138">
    <property type="entry name" value="His_deacetylse_dom_sf"/>
</dbReference>
<feature type="region of interest" description="Disordered" evidence="5">
    <location>
        <begin position="603"/>
        <end position="623"/>
    </location>
</feature>
<dbReference type="InterPro" id="IPR023696">
    <property type="entry name" value="Ureohydrolase_dom_sf"/>
</dbReference>
<feature type="compositionally biased region" description="Low complexity" evidence="5">
    <location>
        <begin position="691"/>
        <end position="701"/>
    </location>
</feature>
<name>A0A388KZA7_CHABU</name>
<evidence type="ECO:0000256" key="4">
    <source>
        <dbReference type="ARBA" id="ARBA00023242"/>
    </source>
</evidence>
<feature type="compositionally biased region" description="Low complexity" evidence="5">
    <location>
        <begin position="607"/>
        <end position="622"/>
    </location>
</feature>
<comment type="subcellular location">
    <subcellularLocation>
        <location evidence="1">Nucleus</location>
    </subcellularLocation>
</comment>